<accession>A0A2M7V392</accession>
<dbReference type="CDD" id="cd11301">
    <property type="entry name" value="Fut1_Fut2_like"/>
    <property type="match status" value="1"/>
</dbReference>
<comment type="caution">
    <text evidence="3">The sequence shown here is derived from an EMBL/GenBank/DDBJ whole genome shotgun (WGS) entry which is preliminary data.</text>
</comment>
<evidence type="ECO:0000256" key="2">
    <source>
        <dbReference type="ARBA" id="ARBA00022679"/>
    </source>
</evidence>
<gene>
    <name evidence="3" type="ORF">COX82_03645</name>
</gene>
<dbReference type="Pfam" id="PF01531">
    <property type="entry name" value="Glyco_transf_11"/>
    <property type="match status" value="1"/>
</dbReference>
<evidence type="ECO:0000256" key="1">
    <source>
        <dbReference type="ARBA" id="ARBA00022676"/>
    </source>
</evidence>
<dbReference type="AlphaFoldDB" id="A0A2M7V392"/>
<dbReference type="GO" id="GO:0005975">
    <property type="term" value="P:carbohydrate metabolic process"/>
    <property type="evidence" value="ECO:0007669"/>
    <property type="project" value="InterPro"/>
</dbReference>
<proteinExistence type="predicted"/>
<dbReference type="GO" id="GO:0016020">
    <property type="term" value="C:membrane"/>
    <property type="evidence" value="ECO:0007669"/>
    <property type="project" value="InterPro"/>
</dbReference>
<reference evidence="4" key="1">
    <citation type="submission" date="2017-09" db="EMBL/GenBank/DDBJ databases">
        <title>Depth-based differentiation of microbial function through sediment-hosted aquifers and enrichment of novel symbionts in the deep terrestrial subsurface.</title>
        <authorList>
            <person name="Probst A.J."/>
            <person name="Ladd B."/>
            <person name="Jarett J.K."/>
            <person name="Geller-Mcgrath D.E."/>
            <person name="Sieber C.M.K."/>
            <person name="Emerson J.B."/>
            <person name="Anantharaman K."/>
            <person name="Thomas B.C."/>
            <person name="Malmstrom R."/>
            <person name="Stieglmeier M."/>
            <person name="Klingl A."/>
            <person name="Woyke T."/>
            <person name="Ryan C.M."/>
            <person name="Banfield J.F."/>
        </authorList>
    </citation>
    <scope>NUCLEOTIDE SEQUENCE [LARGE SCALE GENOMIC DNA]</scope>
</reference>
<dbReference type="PANTHER" id="PTHR11927">
    <property type="entry name" value="GALACTOSIDE 2-L-FUCOSYLTRANSFERASE"/>
    <property type="match status" value="1"/>
</dbReference>
<dbReference type="EMBL" id="PFPJ01000064">
    <property type="protein sequence ID" value="PIZ92933.1"/>
    <property type="molecule type" value="Genomic_DNA"/>
</dbReference>
<keyword evidence="1" id="KW-0328">Glycosyltransferase</keyword>
<organism evidence="3 4">
    <name type="scientific">Candidatus Magasanikbacteria bacterium CG_4_10_14_0_2_um_filter_41_10</name>
    <dbReference type="NCBI Taxonomy" id="1974638"/>
    <lineage>
        <taxon>Bacteria</taxon>
        <taxon>Candidatus Magasanikiibacteriota</taxon>
    </lineage>
</organism>
<protein>
    <recommendedName>
        <fullName evidence="5">Alpha-1,2-fucosyltransferase</fullName>
    </recommendedName>
</protein>
<keyword evidence="2" id="KW-0808">Transferase</keyword>
<evidence type="ECO:0008006" key="5">
    <source>
        <dbReference type="Google" id="ProtNLM"/>
    </source>
</evidence>
<dbReference type="InterPro" id="IPR002516">
    <property type="entry name" value="Glyco_trans_11"/>
</dbReference>
<dbReference type="Proteomes" id="UP000228750">
    <property type="component" value="Unassembled WGS sequence"/>
</dbReference>
<dbReference type="PANTHER" id="PTHR11927:SF9">
    <property type="entry name" value="L-FUCOSYLTRANSFERASE"/>
    <property type="match status" value="1"/>
</dbReference>
<evidence type="ECO:0000313" key="3">
    <source>
        <dbReference type="EMBL" id="PIZ92933.1"/>
    </source>
</evidence>
<sequence length="284" mass="33037">MIIVKLSAGLGNQMFQYALGRRLSLDWGDELLFDSSWFYSTREGETPRELELHKFHLLLPEAHPADIEKAKPCTFIKIVKKVKARLDKNVFYRFNKTLLKKRKYVYLDGYFQSYKYFESIRETLLTDFILTDGYSDDAYTTKQEIERVGESVSIHIRRGDFASTCKTWNGLCSIDYYQKALATIQKTHPLVTVFIFSDDIKWAKENLYFDAVPMVFVSRPSLSATEELSLMSLCKHQIIANSTFSWWAAWLNKNVEKIVVAPSRWLVVSNIDTVDLLPPNWIQI</sequence>
<dbReference type="Gene3D" id="3.40.50.11350">
    <property type="match status" value="1"/>
</dbReference>
<name>A0A2M7V392_9BACT</name>
<dbReference type="GO" id="GO:0008107">
    <property type="term" value="F:galactoside 2-alpha-L-fucosyltransferase activity"/>
    <property type="evidence" value="ECO:0007669"/>
    <property type="project" value="InterPro"/>
</dbReference>
<evidence type="ECO:0000313" key="4">
    <source>
        <dbReference type="Proteomes" id="UP000228750"/>
    </source>
</evidence>